<gene>
    <name evidence="2" type="ORF">Q9L58_004630</name>
</gene>
<evidence type="ECO:0000313" key="3">
    <source>
        <dbReference type="Proteomes" id="UP001447188"/>
    </source>
</evidence>
<sequence length="295" mass="32325">MSSISPVHESDTARDIYEPPSFLVSSTQLSLEDLVRQYNIFKNAMRYVSAAPELVFERLISSMGEAYTARHHVGRIQDAETEAPLVETIRPTLEQISAAIEALREQISTQHAHGTTTVNDTVAQLQALLAQLHLDMSVSAPRDLGASDSLRASLISAQSEDVGRITMAFAQAGENTGVRMTISAEASYPTSAPWPDILDDYPPAQWGSQTIRRTNSSPFEPFTRVRFPTVFNKTPSVTCWLTGFESTEPPLRARVRTSQVSSTGFIIHIQPPTLLSVGISWLAGLPPNQIGEFDA</sequence>
<dbReference type="SUPFAM" id="SSF141086">
    <property type="entry name" value="Agglutinin HPA-like"/>
    <property type="match status" value="1"/>
</dbReference>
<keyword evidence="3" id="KW-1185">Reference proteome</keyword>
<comment type="caution">
    <text evidence="2">The sequence shown here is derived from an EMBL/GenBank/DDBJ whole genome shotgun (WGS) entry which is preliminary data.</text>
</comment>
<dbReference type="InterPro" id="IPR037221">
    <property type="entry name" value="H-type_lectin_dom_sf"/>
</dbReference>
<dbReference type="InterPro" id="IPR019019">
    <property type="entry name" value="H-type_lectin_domain"/>
</dbReference>
<protein>
    <recommendedName>
        <fullName evidence="1">H-type lectin domain-containing protein</fullName>
    </recommendedName>
</protein>
<dbReference type="EMBL" id="JBBBZM010000051">
    <property type="protein sequence ID" value="KAL0636380.1"/>
    <property type="molecule type" value="Genomic_DNA"/>
</dbReference>
<proteinExistence type="predicted"/>
<dbReference type="Pfam" id="PF09458">
    <property type="entry name" value="H_lectin"/>
    <property type="match status" value="1"/>
</dbReference>
<organism evidence="2 3">
    <name type="scientific">Discina gigas</name>
    <dbReference type="NCBI Taxonomy" id="1032678"/>
    <lineage>
        <taxon>Eukaryota</taxon>
        <taxon>Fungi</taxon>
        <taxon>Dikarya</taxon>
        <taxon>Ascomycota</taxon>
        <taxon>Pezizomycotina</taxon>
        <taxon>Pezizomycetes</taxon>
        <taxon>Pezizales</taxon>
        <taxon>Discinaceae</taxon>
        <taxon>Discina</taxon>
    </lineage>
</organism>
<dbReference type="Proteomes" id="UP001447188">
    <property type="component" value="Unassembled WGS sequence"/>
</dbReference>
<dbReference type="Gene3D" id="2.60.40.2080">
    <property type="match status" value="1"/>
</dbReference>
<accession>A0ABR3GKC5</accession>
<name>A0ABR3GKC5_9PEZI</name>
<feature type="domain" description="H-type lectin" evidence="1">
    <location>
        <begin position="223"/>
        <end position="283"/>
    </location>
</feature>
<evidence type="ECO:0000313" key="2">
    <source>
        <dbReference type="EMBL" id="KAL0636380.1"/>
    </source>
</evidence>
<evidence type="ECO:0000259" key="1">
    <source>
        <dbReference type="Pfam" id="PF09458"/>
    </source>
</evidence>
<reference evidence="2 3" key="1">
    <citation type="submission" date="2024-02" db="EMBL/GenBank/DDBJ databases">
        <title>Discinaceae phylogenomics.</title>
        <authorList>
            <person name="Dirks A.C."/>
            <person name="James T.Y."/>
        </authorList>
    </citation>
    <scope>NUCLEOTIDE SEQUENCE [LARGE SCALE GENOMIC DNA]</scope>
    <source>
        <strain evidence="2 3">ACD0624</strain>
    </source>
</reference>